<feature type="compositionally biased region" description="Low complexity" evidence="1">
    <location>
        <begin position="56"/>
        <end position="77"/>
    </location>
</feature>
<feature type="region of interest" description="Disordered" evidence="1">
    <location>
        <begin position="50"/>
        <end position="77"/>
    </location>
</feature>
<sequence length="330" mass="34061">MKAVGSPKTKTPSRKSRNSVARRRLLIAGLAVFLLFDVALVSFALTGTNPSASSRAVVEPVETPTPTPETAQTEAPVVEPVETTAIESPPPTRILTAFDESTIWRATTGACPAATANPELSTDAGETWAAFDASEGTDASSILSLYVTSKSEASLVTLTAGDCSPQRVTTFVAGDQWQEYPDRVGANWYVDPADRATVHSPAGSFPAPCSVVVALAPRTDSTAALLCSDGKLFRTGDGAATYGPEIALPGAANLNVSDDGYVIVAFDQSACAGVQVLATSDEPDGALTLTGCRETAVTPGDLAVASVDGTVWLWAGDSMSKSSDGGVTWQ</sequence>
<name>A0ABY2IWZ8_9MICO</name>
<reference evidence="2 3" key="1">
    <citation type="submission" date="2019-03" db="EMBL/GenBank/DDBJ databases">
        <title>Genomics of glacier-inhabiting Cryobacterium strains.</title>
        <authorList>
            <person name="Liu Q."/>
            <person name="Xin Y.-H."/>
        </authorList>
    </citation>
    <scope>NUCLEOTIDE SEQUENCE [LARGE SCALE GENOMIC DNA]</scope>
    <source>
        <strain evidence="2 3">TMT1-23-1</strain>
    </source>
</reference>
<evidence type="ECO:0000313" key="2">
    <source>
        <dbReference type="EMBL" id="TFC94718.1"/>
    </source>
</evidence>
<proteinExistence type="predicted"/>
<accession>A0ABY2IWZ8</accession>
<evidence type="ECO:0008006" key="4">
    <source>
        <dbReference type="Google" id="ProtNLM"/>
    </source>
</evidence>
<organism evidence="2 3">
    <name type="scientific">Cryobacterium sinapicolor</name>
    <dbReference type="NCBI Taxonomy" id="1259236"/>
    <lineage>
        <taxon>Bacteria</taxon>
        <taxon>Bacillati</taxon>
        <taxon>Actinomycetota</taxon>
        <taxon>Actinomycetes</taxon>
        <taxon>Micrococcales</taxon>
        <taxon>Microbacteriaceae</taxon>
        <taxon>Cryobacterium</taxon>
    </lineage>
</organism>
<evidence type="ECO:0000256" key="1">
    <source>
        <dbReference type="SAM" id="MobiDB-lite"/>
    </source>
</evidence>
<protein>
    <recommendedName>
        <fullName evidence="4">Exo-alpha-sialidase</fullName>
    </recommendedName>
</protein>
<keyword evidence="3" id="KW-1185">Reference proteome</keyword>
<comment type="caution">
    <text evidence="2">The sequence shown here is derived from an EMBL/GenBank/DDBJ whole genome shotgun (WGS) entry which is preliminary data.</text>
</comment>
<dbReference type="SUPFAM" id="SSF50939">
    <property type="entry name" value="Sialidases"/>
    <property type="match status" value="1"/>
</dbReference>
<dbReference type="Proteomes" id="UP000297853">
    <property type="component" value="Unassembled WGS sequence"/>
</dbReference>
<dbReference type="InterPro" id="IPR036278">
    <property type="entry name" value="Sialidase_sf"/>
</dbReference>
<evidence type="ECO:0000313" key="3">
    <source>
        <dbReference type="Proteomes" id="UP000297853"/>
    </source>
</evidence>
<dbReference type="EMBL" id="SOGQ01000081">
    <property type="protein sequence ID" value="TFC94718.1"/>
    <property type="molecule type" value="Genomic_DNA"/>
</dbReference>
<gene>
    <name evidence="2" type="ORF">E3T28_14595</name>
</gene>